<name>A0A1Y0D2E4_9GAMM</name>
<keyword evidence="1" id="KW-0732">Signal</keyword>
<evidence type="ECO:0000313" key="2">
    <source>
        <dbReference type="EMBL" id="ART81376.1"/>
    </source>
</evidence>
<keyword evidence="3" id="KW-1185">Reference proteome</keyword>
<dbReference type="OrthoDB" id="8591210at2"/>
<evidence type="ECO:0000313" key="3">
    <source>
        <dbReference type="Proteomes" id="UP000243937"/>
    </source>
</evidence>
<organism evidence="2 3">
    <name type="scientific">Oceanisphaera profunda</name>
    <dbReference type="NCBI Taxonomy" id="1416627"/>
    <lineage>
        <taxon>Bacteria</taxon>
        <taxon>Pseudomonadati</taxon>
        <taxon>Pseudomonadota</taxon>
        <taxon>Gammaproteobacteria</taxon>
        <taxon>Aeromonadales</taxon>
        <taxon>Aeromonadaceae</taxon>
        <taxon>Oceanisphaera</taxon>
    </lineage>
</organism>
<feature type="chain" id="PRO_5012620795" evidence="1">
    <location>
        <begin position="21"/>
        <end position="148"/>
    </location>
</feature>
<proteinExistence type="predicted"/>
<evidence type="ECO:0000256" key="1">
    <source>
        <dbReference type="SAM" id="SignalP"/>
    </source>
</evidence>
<feature type="signal peptide" evidence="1">
    <location>
        <begin position="1"/>
        <end position="20"/>
    </location>
</feature>
<dbReference type="RefSeq" id="WP_087034461.1">
    <property type="nucleotide sequence ID" value="NZ_CP021377.1"/>
</dbReference>
<gene>
    <name evidence="2" type="ORF">CBP31_00950</name>
</gene>
<dbReference type="EMBL" id="CP021377">
    <property type="protein sequence ID" value="ART81376.1"/>
    <property type="molecule type" value="Genomic_DNA"/>
</dbReference>
<dbReference type="AlphaFoldDB" id="A0A1Y0D2E4"/>
<protein>
    <submittedName>
        <fullName evidence="2">Uncharacterized protein</fullName>
    </submittedName>
</protein>
<dbReference type="Proteomes" id="UP000243937">
    <property type="component" value="Chromosome"/>
</dbReference>
<sequence>MKKFAGILIMTVFFSGYASAKCDRDEQTIFSCLTGKSKLIEVCDAGKTVSYSFGFPNSKPEIVVTVPRNKASTYQWEGIGRYITYSVNIPNGNTDYNVFWSVDKLSDEHAVEAGVNVEINQELVATVKCVGEKSIVQNIEGIELQRTE</sequence>
<dbReference type="KEGG" id="opf:CBP31_00950"/>
<reference evidence="2 3" key="1">
    <citation type="journal article" date="2014" name="Int. J. Syst. Evol. Microbiol.">
        <title>Oceanisphaera profunda sp. nov., a marine bacterium isolated from deep-sea sediment, and emended description of the genus Oceanisphaera.</title>
        <authorList>
            <person name="Xu Z."/>
            <person name="Zhang X.Y."/>
            <person name="Su H.N."/>
            <person name="Yu Z.C."/>
            <person name="Liu C."/>
            <person name="Li H."/>
            <person name="Chen X.L."/>
            <person name="Song X.Y."/>
            <person name="Xie B.B."/>
            <person name="Qin Q.L."/>
            <person name="Zhou B.C."/>
            <person name="Shi M."/>
            <person name="Huang Y."/>
            <person name="Zhang Y.Z."/>
        </authorList>
    </citation>
    <scope>NUCLEOTIDE SEQUENCE [LARGE SCALE GENOMIC DNA]</scope>
    <source>
        <strain evidence="2 3">SM1222</strain>
    </source>
</reference>
<accession>A0A1Y0D2E4</accession>